<evidence type="ECO:0000313" key="3">
    <source>
        <dbReference type="Proteomes" id="UP000813462"/>
    </source>
</evidence>
<proteinExistence type="predicted"/>
<name>A0A978W4F4_ZIZJJ</name>
<feature type="region of interest" description="Disordered" evidence="1">
    <location>
        <begin position="1"/>
        <end position="78"/>
    </location>
</feature>
<reference evidence="2" key="1">
    <citation type="journal article" date="2021" name="Front. Plant Sci.">
        <title>Chromosome-Scale Genome Assembly for Chinese Sour Jujube and Insights Into Its Genome Evolution and Domestication Signature.</title>
        <authorList>
            <person name="Shen L.-Y."/>
            <person name="Luo H."/>
            <person name="Wang X.-L."/>
            <person name="Wang X.-M."/>
            <person name="Qiu X.-J."/>
            <person name="Liu H."/>
            <person name="Zhou S.-S."/>
            <person name="Jia K.-H."/>
            <person name="Nie S."/>
            <person name="Bao Y.-T."/>
            <person name="Zhang R.-G."/>
            <person name="Yun Q.-Z."/>
            <person name="Chai Y.-H."/>
            <person name="Lu J.-Y."/>
            <person name="Li Y."/>
            <person name="Zhao S.-W."/>
            <person name="Mao J.-F."/>
            <person name="Jia S.-G."/>
            <person name="Mao Y.-M."/>
        </authorList>
    </citation>
    <scope>NUCLEOTIDE SEQUENCE</scope>
    <source>
        <strain evidence="2">AT0</strain>
        <tissue evidence="2">Leaf</tissue>
    </source>
</reference>
<feature type="compositionally biased region" description="Low complexity" evidence="1">
    <location>
        <begin position="128"/>
        <end position="138"/>
    </location>
</feature>
<comment type="caution">
    <text evidence="2">The sequence shown here is derived from an EMBL/GenBank/DDBJ whole genome shotgun (WGS) entry which is preliminary data.</text>
</comment>
<feature type="compositionally biased region" description="Acidic residues" evidence="1">
    <location>
        <begin position="31"/>
        <end position="42"/>
    </location>
</feature>
<dbReference type="Proteomes" id="UP000813462">
    <property type="component" value="Unassembled WGS sequence"/>
</dbReference>
<dbReference type="AlphaFoldDB" id="A0A978W4F4"/>
<feature type="compositionally biased region" description="Low complexity" evidence="1">
    <location>
        <begin position="1"/>
        <end position="11"/>
    </location>
</feature>
<accession>A0A978W4F4</accession>
<evidence type="ECO:0000313" key="2">
    <source>
        <dbReference type="EMBL" id="KAH7546838.1"/>
    </source>
</evidence>
<evidence type="ECO:0000256" key="1">
    <source>
        <dbReference type="SAM" id="MobiDB-lite"/>
    </source>
</evidence>
<gene>
    <name evidence="2" type="ORF">FEM48_Zijuj01G0243400</name>
</gene>
<organism evidence="2 3">
    <name type="scientific">Ziziphus jujuba var. spinosa</name>
    <dbReference type="NCBI Taxonomy" id="714518"/>
    <lineage>
        <taxon>Eukaryota</taxon>
        <taxon>Viridiplantae</taxon>
        <taxon>Streptophyta</taxon>
        <taxon>Embryophyta</taxon>
        <taxon>Tracheophyta</taxon>
        <taxon>Spermatophyta</taxon>
        <taxon>Magnoliopsida</taxon>
        <taxon>eudicotyledons</taxon>
        <taxon>Gunneridae</taxon>
        <taxon>Pentapetalae</taxon>
        <taxon>rosids</taxon>
        <taxon>fabids</taxon>
        <taxon>Rosales</taxon>
        <taxon>Rhamnaceae</taxon>
        <taxon>Paliureae</taxon>
        <taxon>Ziziphus</taxon>
    </lineage>
</organism>
<dbReference type="EMBL" id="JAEACU010000001">
    <property type="protein sequence ID" value="KAH7546838.1"/>
    <property type="molecule type" value="Genomic_DNA"/>
</dbReference>
<feature type="region of interest" description="Disordered" evidence="1">
    <location>
        <begin position="95"/>
        <end position="147"/>
    </location>
</feature>
<sequence length="147" mass="16571">MSDNNNNNNNNESEKEPSEEEENSEEIEKSEVEEEESEEESEEYKYSDGNTTDSDEPKLDSLPTQSLSTDHPCYEEYMKSGEDYESYLIDFDPRTRVPPLRKRNDQVPASSQGPAAADQVAPTQQEASSSSKSRTLSSTGHPKRGRK</sequence>
<protein>
    <submittedName>
        <fullName evidence="2">Uncharacterized protein</fullName>
    </submittedName>
</protein>